<organism evidence="1 2">
    <name type="scientific">Vibrio algarum</name>
    <dbReference type="NCBI Taxonomy" id="3020714"/>
    <lineage>
        <taxon>Bacteria</taxon>
        <taxon>Pseudomonadati</taxon>
        <taxon>Pseudomonadota</taxon>
        <taxon>Gammaproteobacteria</taxon>
        <taxon>Vibrionales</taxon>
        <taxon>Vibrionaceae</taxon>
        <taxon>Vibrio</taxon>
    </lineage>
</organism>
<evidence type="ECO:0000313" key="2">
    <source>
        <dbReference type="Proteomes" id="UP001210678"/>
    </source>
</evidence>
<protein>
    <recommendedName>
        <fullName evidence="3">Ribbon-helix-helix protein, CopG family</fullName>
    </recommendedName>
</protein>
<dbReference type="EMBL" id="JAQLOI010000001">
    <property type="protein sequence ID" value="MDB1122245.1"/>
    <property type="molecule type" value="Genomic_DNA"/>
</dbReference>
<gene>
    <name evidence="1" type="ORF">PGX00_00140</name>
</gene>
<evidence type="ECO:0000313" key="1">
    <source>
        <dbReference type="EMBL" id="MDB1122245.1"/>
    </source>
</evidence>
<reference evidence="1 2" key="1">
    <citation type="submission" date="2023-01" db="EMBL/GenBank/DDBJ databases">
        <title>Vibrio sp. KJ40-1 sp.nov, isolated from marine algae.</title>
        <authorList>
            <person name="Butt M."/>
            <person name="Kim J.M.J."/>
            <person name="Jeon C.O.C."/>
        </authorList>
    </citation>
    <scope>NUCLEOTIDE SEQUENCE [LARGE SCALE GENOMIC DNA]</scope>
    <source>
        <strain evidence="1 2">KJ40-1</strain>
    </source>
</reference>
<evidence type="ECO:0008006" key="3">
    <source>
        <dbReference type="Google" id="ProtNLM"/>
    </source>
</evidence>
<name>A0ABT4YLD5_9VIBR</name>
<comment type="caution">
    <text evidence="1">The sequence shown here is derived from an EMBL/GenBank/DDBJ whole genome shotgun (WGS) entry which is preliminary data.</text>
</comment>
<dbReference type="Proteomes" id="UP001210678">
    <property type="component" value="Unassembled WGS sequence"/>
</dbReference>
<proteinExistence type="predicted"/>
<dbReference type="RefSeq" id="WP_272131784.1">
    <property type="nucleotide sequence ID" value="NZ_JAQLOI010000001.1"/>
</dbReference>
<accession>A0ABT4YLD5</accession>
<keyword evidence="2" id="KW-1185">Reference proteome</keyword>
<sequence>MAMVKKNKKSYNFTMSTTTKQKLDEMALTDDCSRNELIEQLINLEYLKRSK</sequence>